<dbReference type="PROSITE" id="PS50878">
    <property type="entry name" value="RT_POL"/>
    <property type="match status" value="1"/>
</dbReference>
<evidence type="ECO:0000313" key="4">
    <source>
        <dbReference type="RefSeq" id="XP_056698454.1"/>
    </source>
</evidence>
<feature type="domain" description="Reverse transcriptase" evidence="2">
    <location>
        <begin position="1"/>
        <end position="181"/>
    </location>
</feature>
<dbReference type="SUPFAM" id="SSF56672">
    <property type="entry name" value="DNA/RNA polymerases"/>
    <property type="match status" value="1"/>
</dbReference>
<dbReference type="GeneID" id="110797001"/>
<evidence type="ECO:0000313" key="3">
    <source>
        <dbReference type="Proteomes" id="UP000813463"/>
    </source>
</evidence>
<organism evidence="3 4">
    <name type="scientific">Spinacia oleracea</name>
    <name type="common">Spinach</name>
    <dbReference type="NCBI Taxonomy" id="3562"/>
    <lineage>
        <taxon>Eukaryota</taxon>
        <taxon>Viridiplantae</taxon>
        <taxon>Streptophyta</taxon>
        <taxon>Embryophyta</taxon>
        <taxon>Tracheophyta</taxon>
        <taxon>Spermatophyta</taxon>
        <taxon>Magnoliopsida</taxon>
        <taxon>eudicotyledons</taxon>
        <taxon>Gunneridae</taxon>
        <taxon>Pentapetalae</taxon>
        <taxon>Caryophyllales</taxon>
        <taxon>Chenopodiaceae</taxon>
        <taxon>Chenopodioideae</taxon>
        <taxon>Anserineae</taxon>
        <taxon>Spinacia</taxon>
    </lineage>
</organism>
<feature type="transmembrane region" description="Helical" evidence="1">
    <location>
        <begin position="30"/>
        <end position="47"/>
    </location>
</feature>
<dbReference type="Pfam" id="PF13966">
    <property type="entry name" value="zf-RVT"/>
    <property type="match status" value="1"/>
</dbReference>
<keyword evidence="1" id="KW-0812">Transmembrane</keyword>
<keyword evidence="1" id="KW-0472">Membrane</keyword>
<dbReference type="InterPro" id="IPR026960">
    <property type="entry name" value="RVT-Znf"/>
</dbReference>
<gene>
    <name evidence="4" type="primary">LOC110797001</name>
</gene>
<dbReference type="PANTHER" id="PTHR33116:SF80">
    <property type="entry name" value="REVERSE TRANSCRIPTASE ZINC-BINDING DOMAIN-CONTAINING PROTEIN"/>
    <property type="match status" value="1"/>
</dbReference>
<evidence type="ECO:0000259" key="2">
    <source>
        <dbReference type="PROSITE" id="PS50878"/>
    </source>
</evidence>
<dbReference type="PANTHER" id="PTHR33116">
    <property type="entry name" value="REVERSE TRANSCRIPTASE ZINC-BINDING DOMAIN-CONTAINING PROTEIN-RELATED-RELATED"/>
    <property type="match status" value="1"/>
</dbReference>
<evidence type="ECO:0000256" key="1">
    <source>
        <dbReference type="SAM" id="Phobius"/>
    </source>
</evidence>
<reference evidence="4" key="2">
    <citation type="submission" date="2025-08" db="UniProtKB">
        <authorList>
            <consortium name="RefSeq"/>
        </authorList>
    </citation>
    <scope>IDENTIFICATION</scope>
    <source>
        <tissue evidence="4">Leaf</tissue>
    </source>
</reference>
<dbReference type="InterPro" id="IPR000477">
    <property type="entry name" value="RT_dom"/>
</dbReference>
<reference evidence="3" key="1">
    <citation type="journal article" date="2021" name="Nat. Commun.">
        <title>Genomic analyses provide insights into spinach domestication and the genetic basis of agronomic traits.</title>
        <authorList>
            <person name="Cai X."/>
            <person name="Sun X."/>
            <person name="Xu C."/>
            <person name="Sun H."/>
            <person name="Wang X."/>
            <person name="Ge C."/>
            <person name="Zhang Z."/>
            <person name="Wang Q."/>
            <person name="Fei Z."/>
            <person name="Jiao C."/>
            <person name="Wang Q."/>
        </authorList>
    </citation>
    <scope>NUCLEOTIDE SEQUENCE [LARGE SCALE GENOMIC DNA]</scope>
    <source>
        <strain evidence="3">cv. Varoflay</strain>
    </source>
</reference>
<keyword evidence="1" id="KW-1133">Transmembrane helix</keyword>
<proteinExistence type="predicted"/>
<keyword evidence="3" id="KW-1185">Reference proteome</keyword>
<name>A0ABM3RS62_SPIOL</name>
<dbReference type="InterPro" id="IPR043502">
    <property type="entry name" value="DNA/RNA_pol_sf"/>
</dbReference>
<sequence>MKIDLRKAYDSILWPFVEEMLLALNFPKQMVLWIMSIVSSPMFSISINGSLNGFFPGKRGLRQGDPLSPLLFVIYMEYLSRLLMFVGGKPEFSFHQSCKNMKLNHLCFADDLLLFCKGDVQSVRLLLSAFSTFSASSGLQANEAKSSIYAANVKPDVLDDLVYLSKFKLGKLPFNYLGVPISSKKLNVKDCDILVDKITLRVRSWGSKSLSYAGRVQLVNFVLLSMHSYWANLRLLVALVFTTFLVGTPLLLLNMCGMLPLKLIVLWVKWVDHVYMKGADWWSYSPSKSASWYWRSICSVRNIMATGYGGNAWAQHPSGLCSVSSGYKWLQGPYFKVNWHRWVWNRLNVPRHSFICWLGVLGWLRTAANLFTIGVSADDKCTICAQLPETHTRLFFECSYSRNIISLIKTWLNITCSSLQFNHLCRWIARTRLSKFQKATMYAGLCACLYQVWMVRNEVLWDKRVQTVSSSILKIQADVKGRIRSILPKYMSSTDY</sequence>
<protein>
    <recommendedName>
        <fullName evidence="2">Reverse transcriptase domain-containing protein</fullName>
    </recommendedName>
</protein>
<dbReference type="Pfam" id="PF00078">
    <property type="entry name" value="RVT_1"/>
    <property type="match status" value="1"/>
</dbReference>
<accession>A0ABM3RS62</accession>
<dbReference type="Proteomes" id="UP000813463">
    <property type="component" value="Chromosome 4"/>
</dbReference>
<feature type="transmembrane region" description="Helical" evidence="1">
    <location>
        <begin position="235"/>
        <end position="253"/>
    </location>
</feature>
<dbReference type="RefSeq" id="XP_056698454.1">
    <property type="nucleotide sequence ID" value="XM_056842476.1"/>
</dbReference>